<feature type="domain" description="Protein kinase" evidence="12">
    <location>
        <begin position="78"/>
        <end position="326"/>
    </location>
</feature>
<dbReference type="PROSITE" id="PS50011">
    <property type="entry name" value="PROTEIN_KINASE_DOM"/>
    <property type="match status" value="1"/>
</dbReference>
<protein>
    <recommendedName>
        <fullName evidence="6">EKC/KEOPS complex subunit BUD32</fullName>
        <ecNumber evidence="4">2.7.11.1</ecNumber>
    </recommendedName>
    <alternativeName>
        <fullName evidence="8 9">Atypical Serine/threonine protein kinase BUD32</fullName>
    </alternativeName>
    <alternativeName>
        <fullName evidence="5">EKC/KEOPS complex subunit bud32</fullName>
    </alternativeName>
</protein>
<proteinExistence type="predicted"/>
<dbReference type="OrthoDB" id="1668230at2759"/>
<evidence type="ECO:0000256" key="3">
    <source>
        <dbReference type="ARBA" id="ARBA00011534"/>
    </source>
</evidence>
<evidence type="ECO:0000256" key="10">
    <source>
        <dbReference type="ARBA" id="ARBA00047899"/>
    </source>
</evidence>
<name>A0A9W9SPT0_9EURO</name>
<comment type="catalytic activity">
    <reaction evidence="10">
        <text>L-threonyl-[protein] + ATP = O-phospho-L-threonyl-[protein] + ADP + H(+)</text>
        <dbReference type="Rhea" id="RHEA:46608"/>
        <dbReference type="Rhea" id="RHEA-COMP:11060"/>
        <dbReference type="Rhea" id="RHEA-COMP:11605"/>
        <dbReference type="ChEBI" id="CHEBI:15378"/>
        <dbReference type="ChEBI" id="CHEBI:30013"/>
        <dbReference type="ChEBI" id="CHEBI:30616"/>
        <dbReference type="ChEBI" id="CHEBI:61977"/>
        <dbReference type="ChEBI" id="CHEBI:456216"/>
        <dbReference type="EC" id="2.7.11.1"/>
    </reaction>
</comment>
<evidence type="ECO:0000313" key="14">
    <source>
        <dbReference type="Proteomes" id="UP001147752"/>
    </source>
</evidence>
<dbReference type="InterPro" id="IPR050167">
    <property type="entry name" value="Ser_Thr_protein_kinase"/>
</dbReference>
<evidence type="ECO:0000256" key="2">
    <source>
        <dbReference type="ARBA" id="ARBA00004574"/>
    </source>
</evidence>
<dbReference type="GeneID" id="81457209"/>
<dbReference type="Pfam" id="PF00069">
    <property type="entry name" value="Pkinase"/>
    <property type="match status" value="1"/>
</dbReference>
<organism evidence="13 14">
    <name type="scientific">Penicillium concentricum</name>
    <dbReference type="NCBI Taxonomy" id="293559"/>
    <lineage>
        <taxon>Eukaryota</taxon>
        <taxon>Fungi</taxon>
        <taxon>Dikarya</taxon>
        <taxon>Ascomycota</taxon>
        <taxon>Pezizomycotina</taxon>
        <taxon>Eurotiomycetes</taxon>
        <taxon>Eurotiomycetidae</taxon>
        <taxon>Eurotiales</taxon>
        <taxon>Aspergillaceae</taxon>
        <taxon>Penicillium</taxon>
    </lineage>
</organism>
<dbReference type="GO" id="GO:0004674">
    <property type="term" value="F:protein serine/threonine kinase activity"/>
    <property type="evidence" value="ECO:0007669"/>
    <property type="project" value="UniProtKB-EC"/>
</dbReference>
<dbReference type="InterPro" id="IPR008266">
    <property type="entry name" value="Tyr_kinase_AS"/>
</dbReference>
<accession>A0A9W9SPT0</accession>
<evidence type="ECO:0000256" key="9">
    <source>
        <dbReference type="ARBA" id="ARBA00033194"/>
    </source>
</evidence>
<keyword evidence="14" id="KW-1185">Reference proteome</keyword>
<evidence type="ECO:0000259" key="12">
    <source>
        <dbReference type="PROSITE" id="PS50011"/>
    </source>
</evidence>
<dbReference type="SUPFAM" id="SSF56112">
    <property type="entry name" value="Protein kinase-like (PK-like)"/>
    <property type="match status" value="1"/>
</dbReference>
<dbReference type="Proteomes" id="UP001147752">
    <property type="component" value="Unassembled WGS sequence"/>
</dbReference>
<dbReference type="Gene3D" id="1.10.510.10">
    <property type="entry name" value="Transferase(Phosphotransferase) domain 1"/>
    <property type="match status" value="1"/>
</dbReference>
<dbReference type="SMART" id="SM00220">
    <property type="entry name" value="S_TKc"/>
    <property type="match status" value="1"/>
</dbReference>
<dbReference type="RefSeq" id="XP_056582161.1">
    <property type="nucleotide sequence ID" value="XM_056718026.1"/>
</dbReference>
<comment type="caution">
    <text evidence="13">The sequence shown here is derived from an EMBL/GenBank/DDBJ whole genome shotgun (WGS) entry which is preliminary data.</text>
</comment>
<dbReference type="EC" id="2.7.11.1" evidence="4"/>
<dbReference type="AlphaFoldDB" id="A0A9W9SPT0"/>
<evidence type="ECO:0000313" key="13">
    <source>
        <dbReference type="EMBL" id="KAJ5382385.1"/>
    </source>
</evidence>
<comment type="function">
    <text evidence="1">Component of the EKC/KEOPS complex that is required for the formation of a threonylcarbamoyl group on adenosine at position 37 (t(6)A37) in tRNAs that read codons beginning with adenine. The complex is probably involved in the transfer of the threonylcarbamoyl moiety of threonylcarbamoyl-AMP (TC-AMP) to the N6 group of A37. BUD32 has ATPase activity in the context of the EKC/KEOPS complex and likely plays a supporting role to the catalytic subunit KAE1. The EKC/KEOPS complex also promotes both telomere uncapping and telomere elongation. The complex is required for efficient recruitment of transcriptional coactivators.</text>
</comment>
<reference evidence="13" key="1">
    <citation type="submission" date="2022-12" db="EMBL/GenBank/DDBJ databases">
        <authorList>
            <person name="Petersen C."/>
        </authorList>
    </citation>
    <scope>NUCLEOTIDE SEQUENCE</scope>
    <source>
        <strain evidence="13">IBT 3081</strain>
    </source>
</reference>
<comment type="catalytic activity">
    <reaction evidence="11">
        <text>L-seryl-[protein] + ATP = O-phospho-L-seryl-[protein] + ADP + H(+)</text>
        <dbReference type="Rhea" id="RHEA:17989"/>
        <dbReference type="Rhea" id="RHEA-COMP:9863"/>
        <dbReference type="Rhea" id="RHEA-COMP:11604"/>
        <dbReference type="ChEBI" id="CHEBI:15378"/>
        <dbReference type="ChEBI" id="CHEBI:29999"/>
        <dbReference type="ChEBI" id="CHEBI:30616"/>
        <dbReference type="ChEBI" id="CHEBI:83421"/>
        <dbReference type="ChEBI" id="CHEBI:456216"/>
        <dbReference type="EC" id="2.7.11.1"/>
    </reaction>
</comment>
<dbReference type="EMBL" id="JAPZBT010000001">
    <property type="protein sequence ID" value="KAJ5382385.1"/>
    <property type="molecule type" value="Genomic_DNA"/>
</dbReference>
<reference evidence="13" key="2">
    <citation type="journal article" date="2023" name="IMA Fungus">
        <title>Comparative genomic study of the Penicillium genus elucidates a diverse pangenome and 15 lateral gene transfer events.</title>
        <authorList>
            <person name="Petersen C."/>
            <person name="Sorensen T."/>
            <person name="Nielsen M.R."/>
            <person name="Sondergaard T.E."/>
            <person name="Sorensen J.L."/>
            <person name="Fitzpatrick D.A."/>
            <person name="Frisvad J.C."/>
            <person name="Nielsen K.L."/>
        </authorList>
    </citation>
    <scope>NUCLEOTIDE SEQUENCE</scope>
    <source>
        <strain evidence="13">IBT 3081</strain>
    </source>
</reference>
<keyword evidence="7" id="KW-0158">Chromosome</keyword>
<comment type="subunit">
    <text evidence="3">Component of the EKC/KEOPS complex composed of at least BUD32, CGI121, GON7, KAE1 and PCC1; the whole complex dimerizes.</text>
</comment>
<dbReference type="GO" id="GO:0000781">
    <property type="term" value="C:chromosome, telomeric region"/>
    <property type="evidence" value="ECO:0007669"/>
    <property type="project" value="UniProtKB-SubCell"/>
</dbReference>
<evidence type="ECO:0000256" key="6">
    <source>
        <dbReference type="ARBA" id="ARBA00019973"/>
    </source>
</evidence>
<sequence length="326" mass="36802">MNTSPNDPFTQEIQRLRADYERKRARSNFGSASGRRVIDLSLGLVDGVFCYTYWYEHQCIRLADIPGTISGDILRLQQNLPDSVDHGDHEIIGDQVRPLVNAPPLPVLDDDSEELDTTLTSLPIVEVDSSKHFVKKGKYKSEIRNLLECQGGSCPGVPKSSHIIQLLGKSPEGKLVFEKFRPRYVLGYMYPLAVHKDWILQIISGMKRLHSLGIIHRDLRIDNIVFSDTSRVLICDLEGRWGNRLAPEVSREPVLDAGWTEKSDIYDLGYLIKGMIYGNVPITMAVEWVVPPSLAAVVEACTRNKPEERPNLDDLYAMVEKMKITT</sequence>
<evidence type="ECO:0000256" key="7">
    <source>
        <dbReference type="ARBA" id="ARBA00022895"/>
    </source>
</evidence>
<keyword evidence="7" id="KW-0779">Telomere</keyword>
<dbReference type="InterPro" id="IPR011009">
    <property type="entry name" value="Kinase-like_dom_sf"/>
</dbReference>
<evidence type="ECO:0000256" key="1">
    <source>
        <dbReference type="ARBA" id="ARBA00003747"/>
    </source>
</evidence>
<dbReference type="PANTHER" id="PTHR23257">
    <property type="entry name" value="SERINE-THREONINE PROTEIN KINASE"/>
    <property type="match status" value="1"/>
</dbReference>
<evidence type="ECO:0000256" key="8">
    <source>
        <dbReference type="ARBA" id="ARBA00030980"/>
    </source>
</evidence>
<dbReference type="PROSITE" id="PS00109">
    <property type="entry name" value="PROTEIN_KINASE_TYR"/>
    <property type="match status" value="1"/>
</dbReference>
<evidence type="ECO:0000256" key="4">
    <source>
        <dbReference type="ARBA" id="ARBA00012513"/>
    </source>
</evidence>
<gene>
    <name evidence="13" type="ORF">N7517_000296</name>
</gene>
<evidence type="ECO:0000256" key="5">
    <source>
        <dbReference type="ARBA" id="ARBA00013948"/>
    </source>
</evidence>
<comment type="subcellular location">
    <subcellularLocation>
        <location evidence="2">Chromosome</location>
        <location evidence="2">Telomere</location>
    </subcellularLocation>
</comment>
<dbReference type="InterPro" id="IPR000719">
    <property type="entry name" value="Prot_kinase_dom"/>
</dbReference>
<evidence type="ECO:0000256" key="11">
    <source>
        <dbReference type="ARBA" id="ARBA00048679"/>
    </source>
</evidence>
<dbReference type="GO" id="GO:0005524">
    <property type="term" value="F:ATP binding"/>
    <property type="evidence" value="ECO:0007669"/>
    <property type="project" value="InterPro"/>
</dbReference>